<proteinExistence type="predicted"/>
<organism evidence="1 2">
    <name type="scientific">Sphaerulina musiva (strain SO2202)</name>
    <name type="common">Poplar stem canker fungus</name>
    <name type="synonym">Septoria musiva</name>
    <dbReference type="NCBI Taxonomy" id="692275"/>
    <lineage>
        <taxon>Eukaryota</taxon>
        <taxon>Fungi</taxon>
        <taxon>Dikarya</taxon>
        <taxon>Ascomycota</taxon>
        <taxon>Pezizomycotina</taxon>
        <taxon>Dothideomycetes</taxon>
        <taxon>Dothideomycetidae</taxon>
        <taxon>Mycosphaerellales</taxon>
        <taxon>Mycosphaerellaceae</taxon>
        <taxon>Sphaerulina</taxon>
    </lineage>
</organism>
<dbReference type="Gene3D" id="1.20.120.450">
    <property type="entry name" value="dinb family like domain"/>
    <property type="match status" value="1"/>
</dbReference>
<dbReference type="OMA" id="EMLHARI"/>
<reference evidence="1 2" key="1">
    <citation type="journal article" date="2012" name="PLoS Pathog.">
        <title>Diverse lifestyles and strategies of plant pathogenesis encoded in the genomes of eighteen Dothideomycetes fungi.</title>
        <authorList>
            <person name="Ohm R.A."/>
            <person name="Feau N."/>
            <person name="Henrissat B."/>
            <person name="Schoch C.L."/>
            <person name="Horwitz B.A."/>
            <person name="Barry K.W."/>
            <person name="Condon B.J."/>
            <person name="Copeland A.C."/>
            <person name="Dhillon B."/>
            <person name="Glaser F."/>
            <person name="Hesse C.N."/>
            <person name="Kosti I."/>
            <person name="LaButti K."/>
            <person name="Lindquist E.A."/>
            <person name="Lucas S."/>
            <person name="Salamov A.A."/>
            <person name="Bradshaw R.E."/>
            <person name="Ciuffetti L."/>
            <person name="Hamelin R.C."/>
            <person name="Kema G.H.J."/>
            <person name="Lawrence C."/>
            <person name="Scott J.A."/>
            <person name="Spatafora J.W."/>
            <person name="Turgeon B.G."/>
            <person name="de Wit P.J.G.M."/>
            <person name="Zhong S."/>
            <person name="Goodwin S.B."/>
            <person name="Grigoriev I.V."/>
        </authorList>
    </citation>
    <scope>NUCLEOTIDE SEQUENCE [LARGE SCALE GENOMIC DNA]</scope>
    <source>
        <strain evidence="1 2">SO2202</strain>
    </source>
</reference>
<dbReference type="PANTHER" id="PTHR36922">
    <property type="entry name" value="BLL2446 PROTEIN"/>
    <property type="match status" value="1"/>
</dbReference>
<evidence type="ECO:0000313" key="2">
    <source>
        <dbReference type="Proteomes" id="UP000016931"/>
    </source>
</evidence>
<dbReference type="PANTHER" id="PTHR36922:SF1">
    <property type="entry name" value="DUF1993 DOMAIN-CONTAINING PROTEIN"/>
    <property type="match status" value="1"/>
</dbReference>
<evidence type="ECO:0000313" key="1">
    <source>
        <dbReference type="EMBL" id="EMF12890.1"/>
    </source>
</evidence>
<dbReference type="AlphaFoldDB" id="M3D3W3"/>
<gene>
    <name evidence="1" type="ORF">SEPMUDRAFT_45061</name>
</gene>
<protein>
    <submittedName>
        <fullName evidence="1">Uncharacterized protein</fullName>
    </submittedName>
</protein>
<keyword evidence="2" id="KW-1185">Reference proteome</keyword>
<dbReference type="Pfam" id="PF09351">
    <property type="entry name" value="DUF1993"/>
    <property type="match status" value="1"/>
</dbReference>
<dbReference type="GeneID" id="27906085"/>
<sequence length="188" mass="21535">MGEFPVYGNPTPTNFRLTTYDLTVPIMIRSLQRLLGCLKKGEQWAKDNNRSIEEMLHARIYQGAKPLAFYIIGASNTAGNLLSRIGGESQIYLIDDLLHKSTLKELYDRLEFQILRLHSANKSLFMGPNDKCKVTLRGHQANFRVLTYIQNYALPDYFFHQNSAYCLFRMQGVPLTKMDILGAEEDHA</sequence>
<dbReference type="InterPro" id="IPR034660">
    <property type="entry name" value="DinB/YfiT-like"/>
</dbReference>
<dbReference type="Proteomes" id="UP000016931">
    <property type="component" value="Unassembled WGS sequence"/>
</dbReference>
<name>M3D3W3_SPHMS</name>
<dbReference type="InterPro" id="IPR018531">
    <property type="entry name" value="DUF1993"/>
</dbReference>
<accession>M3D3W3</accession>
<dbReference type="OrthoDB" id="3724345at2759"/>
<dbReference type="STRING" id="692275.M3D3W3"/>
<dbReference type="RefSeq" id="XP_016761011.1">
    <property type="nucleotide sequence ID" value="XM_016908948.1"/>
</dbReference>
<dbReference type="EMBL" id="KB456264">
    <property type="protein sequence ID" value="EMF12890.1"/>
    <property type="molecule type" value="Genomic_DNA"/>
</dbReference>
<dbReference type="HOGENOM" id="CLU_090929_1_0_1"/>
<dbReference type="SUPFAM" id="SSF109854">
    <property type="entry name" value="DinB/YfiT-like putative metalloenzymes"/>
    <property type="match status" value="1"/>
</dbReference>